<gene>
    <name evidence="2" type="ORF">E2C01_019319</name>
</gene>
<feature type="region of interest" description="Disordered" evidence="1">
    <location>
        <begin position="17"/>
        <end position="47"/>
    </location>
</feature>
<protein>
    <submittedName>
        <fullName evidence="2">Uncharacterized protein</fullName>
    </submittedName>
</protein>
<keyword evidence="3" id="KW-1185">Reference proteome</keyword>
<reference evidence="2 3" key="1">
    <citation type="submission" date="2019-05" db="EMBL/GenBank/DDBJ databases">
        <title>Another draft genome of Portunus trituberculatus and its Hox gene families provides insights of decapod evolution.</title>
        <authorList>
            <person name="Jeong J.-H."/>
            <person name="Song I."/>
            <person name="Kim S."/>
            <person name="Choi T."/>
            <person name="Kim D."/>
            <person name="Ryu S."/>
            <person name="Kim W."/>
        </authorList>
    </citation>
    <scope>NUCLEOTIDE SEQUENCE [LARGE SCALE GENOMIC DNA]</scope>
    <source>
        <tissue evidence="2">Muscle</tissue>
    </source>
</reference>
<evidence type="ECO:0000256" key="1">
    <source>
        <dbReference type="SAM" id="MobiDB-lite"/>
    </source>
</evidence>
<feature type="compositionally biased region" description="Basic and acidic residues" evidence="1">
    <location>
        <begin position="21"/>
        <end position="32"/>
    </location>
</feature>
<dbReference type="AlphaFoldDB" id="A0A5B7DXX8"/>
<dbReference type="EMBL" id="VSRR010001566">
    <property type="protein sequence ID" value="MPC26185.1"/>
    <property type="molecule type" value="Genomic_DNA"/>
</dbReference>
<evidence type="ECO:0000313" key="2">
    <source>
        <dbReference type="EMBL" id="MPC26185.1"/>
    </source>
</evidence>
<comment type="caution">
    <text evidence="2">The sequence shown here is derived from an EMBL/GenBank/DDBJ whole genome shotgun (WGS) entry which is preliminary data.</text>
</comment>
<name>A0A5B7DXX8_PORTR</name>
<proteinExistence type="predicted"/>
<evidence type="ECO:0000313" key="3">
    <source>
        <dbReference type="Proteomes" id="UP000324222"/>
    </source>
</evidence>
<dbReference type="Proteomes" id="UP000324222">
    <property type="component" value="Unassembled WGS sequence"/>
</dbReference>
<organism evidence="2 3">
    <name type="scientific">Portunus trituberculatus</name>
    <name type="common">Swimming crab</name>
    <name type="synonym">Neptunus trituberculatus</name>
    <dbReference type="NCBI Taxonomy" id="210409"/>
    <lineage>
        <taxon>Eukaryota</taxon>
        <taxon>Metazoa</taxon>
        <taxon>Ecdysozoa</taxon>
        <taxon>Arthropoda</taxon>
        <taxon>Crustacea</taxon>
        <taxon>Multicrustacea</taxon>
        <taxon>Malacostraca</taxon>
        <taxon>Eumalacostraca</taxon>
        <taxon>Eucarida</taxon>
        <taxon>Decapoda</taxon>
        <taxon>Pleocyemata</taxon>
        <taxon>Brachyura</taxon>
        <taxon>Eubrachyura</taxon>
        <taxon>Portunoidea</taxon>
        <taxon>Portunidae</taxon>
        <taxon>Portuninae</taxon>
        <taxon>Portunus</taxon>
    </lineage>
</organism>
<accession>A0A5B7DXX8</accession>
<sequence length="75" mass="8782">MEEVWGRSFCRTASCWGSGGEGREERGEEARRLQGGSEARGWKSASSEHEYLQETLLRMRKKEEAVRRCCRRHTY</sequence>